<dbReference type="RefSeq" id="WP_316693177.1">
    <property type="nucleotide sequence ID" value="NZ_CP103836.1"/>
</dbReference>
<keyword evidence="1" id="KW-0472">Membrane</keyword>
<protein>
    <recommendedName>
        <fullName evidence="4">Phosphatidate cytidylyltransferase</fullName>
    </recommendedName>
</protein>
<feature type="transmembrane region" description="Helical" evidence="1">
    <location>
        <begin position="65"/>
        <end position="96"/>
    </location>
</feature>
<dbReference type="AlphaFoldDB" id="A0AAU0B4R7"/>
<organism evidence="2 3">
    <name type="scientific">Xanthomonas hydrangeae</name>
    <dbReference type="NCBI Taxonomy" id="2775159"/>
    <lineage>
        <taxon>Bacteria</taxon>
        <taxon>Pseudomonadati</taxon>
        <taxon>Pseudomonadota</taxon>
        <taxon>Gammaproteobacteria</taxon>
        <taxon>Lysobacterales</taxon>
        <taxon>Lysobacteraceae</taxon>
        <taxon>Xanthomonas</taxon>
    </lineage>
</organism>
<evidence type="ECO:0000313" key="2">
    <source>
        <dbReference type="EMBL" id="WOB47947.1"/>
    </source>
</evidence>
<keyword evidence="1" id="KW-0812">Transmembrane</keyword>
<dbReference type="GO" id="GO:0004143">
    <property type="term" value="F:ATP-dependent diacylglycerol kinase activity"/>
    <property type="evidence" value="ECO:0007669"/>
    <property type="project" value="InterPro"/>
</dbReference>
<name>A0AAU0B4R7_9XANT</name>
<feature type="transmembrane region" description="Helical" evidence="1">
    <location>
        <begin position="143"/>
        <end position="165"/>
    </location>
</feature>
<feature type="transmembrane region" description="Helical" evidence="1">
    <location>
        <begin position="177"/>
        <end position="197"/>
    </location>
</feature>
<dbReference type="PANTHER" id="PTHR31303:SF1">
    <property type="entry name" value="CTP-DEPENDENT DIACYLGLYCEROL KINASE 1"/>
    <property type="match status" value="1"/>
</dbReference>
<keyword evidence="3" id="KW-1185">Reference proteome</keyword>
<proteinExistence type="predicted"/>
<keyword evidence="1" id="KW-1133">Transmembrane helix</keyword>
<evidence type="ECO:0008006" key="4">
    <source>
        <dbReference type="Google" id="ProtNLM"/>
    </source>
</evidence>
<dbReference type="Proteomes" id="UP001302716">
    <property type="component" value="Chromosome"/>
</dbReference>
<feature type="transmembrane region" description="Helical" evidence="1">
    <location>
        <begin position="30"/>
        <end position="53"/>
    </location>
</feature>
<dbReference type="PANTHER" id="PTHR31303">
    <property type="entry name" value="CTP-DEPENDENT DIACYLGLYCEROL KINASE 1"/>
    <property type="match status" value="1"/>
</dbReference>
<dbReference type="EMBL" id="CP103836">
    <property type="protein sequence ID" value="WOB47947.1"/>
    <property type="molecule type" value="Genomic_DNA"/>
</dbReference>
<dbReference type="InterPro" id="IPR037997">
    <property type="entry name" value="Dgk1-like"/>
</dbReference>
<evidence type="ECO:0000313" key="3">
    <source>
        <dbReference type="Proteomes" id="UP001302716"/>
    </source>
</evidence>
<evidence type="ECO:0000256" key="1">
    <source>
        <dbReference type="SAM" id="Phobius"/>
    </source>
</evidence>
<sequence length="285" mass="30137">MILAITVGLAILMYLRPAQGTRIVSDALVFLLLSILMYQLYVVAVMSGMLFSLRVELRRKTAHLLGGFMLVLAALLTATSAVVVALCLLLLGWLIATRKLPSLKMYRQLSVDRRDGTVSWGDLWFPVGLGGTAILFGAQSAEWLAAALVLTLADSAAALTGTRFPSPGYRIAGGRKSLGGTCACLIAASVCIVLAGWASGLNWSWIGCFGLAAVVTTVEAVSTRGLDNLLLPLATAVGLSWLEGIPAIAWLAVGTICLLLLAALSAWQKWSQSLHQVESSGLQPK</sequence>
<gene>
    <name evidence="2" type="ORF">NYR97_11645</name>
</gene>
<feature type="transmembrane region" description="Helical" evidence="1">
    <location>
        <begin position="248"/>
        <end position="267"/>
    </location>
</feature>
<reference evidence="2 3" key="1">
    <citation type="submission" date="2022-08" db="EMBL/GenBank/DDBJ databases">
        <title>Whole genome sequencing-based tracing of a 2022 introduction and outbreak of Xanthomonas hortorum pv. pelargonii.</title>
        <authorList>
            <person name="Iruegas-Bocardo F."/>
            <person name="Weisberg A.K."/>
            <person name="Riutta E.R."/>
            <person name="Kilday K."/>
            <person name="Bonkowski J.C."/>
            <person name="Creswell T."/>
            <person name="Daughtrey M.L."/>
            <person name="Rane K."/>
            <person name="Grunwald N.J."/>
            <person name="Chang J.H."/>
            <person name="Putnam M.L."/>
        </authorList>
    </citation>
    <scope>NUCLEOTIDE SEQUENCE [LARGE SCALE GENOMIC DNA]</scope>
    <source>
        <strain evidence="2 3">22-323</strain>
    </source>
</reference>
<accession>A0AAU0B4R7</accession>